<gene>
    <name evidence="2" type="ORF">OJ1725_H08.28</name>
    <name evidence="3" type="ORF">P0684A08.14</name>
</gene>
<reference evidence="4" key="4">
    <citation type="journal article" date="2008" name="Nucleic Acids Res.">
        <title>The rice annotation project database (RAP-DB): 2008 update.</title>
        <authorList>
            <consortium name="The rice annotation project (RAP)"/>
        </authorList>
    </citation>
    <scope>GENOME REANNOTATION</scope>
    <source>
        <strain evidence="4">cv. Nipponbare</strain>
    </source>
</reference>
<reference evidence="4" key="3">
    <citation type="journal article" date="2005" name="Nature">
        <title>The map-based sequence of the rice genome.</title>
        <authorList>
            <consortium name="International rice genome sequencing project (IRGSP)"/>
            <person name="Matsumoto T."/>
            <person name="Wu J."/>
            <person name="Kanamori H."/>
            <person name="Katayose Y."/>
            <person name="Fujisawa M."/>
            <person name="Namiki N."/>
            <person name="Mizuno H."/>
            <person name="Yamamoto K."/>
            <person name="Antonio B.A."/>
            <person name="Baba T."/>
            <person name="Sakata K."/>
            <person name="Nagamura Y."/>
            <person name="Aoki H."/>
            <person name="Arikawa K."/>
            <person name="Arita K."/>
            <person name="Bito T."/>
            <person name="Chiden Y."/>
            <person name="Fujitsuka N."/>
            <person name="Fukunaka R."/>
            <person name="Hamada M."/>
            <person name="Harada C."/>
            <person name="Hayashi A."/>
            <person name="Hijishita S."/>
            <person name="Honda M."/>
            <person name="Hosokawa S."/>
            <person name="Ichikawa Y."/>
            <person name="Idonuma A."/>
            <person name="Iijima M."/>
            <person name="Ikeda M."/>
            <person name="Ikeno M."/>
            <person name="Ito K."/>
            <person name="Ito S."/>
            <person name="Ito T."/>
            <person name="Ito Y."/>
            <person name="Ito Y."/>
            <person name="Iwabuchi A."/>
            <person name="Kamiya K."/>
            <person name="Karasawa W."/>
            <person name="Kurita K."/>
            <person name="Katagiri S."/>
            <person name="Kikuta A."/>
            <person name="Kobayashi H."/>
            <person name="Kobayashi N."/>
            <person name="Machita K."/>
            <person name="Maehara T."/>
            <person name="Masukawa M."/>
            <person name="Mizubayashi T."/>
            <person name="Mukai Y."/>
            <person name="Nagasaki H."/>
            <person name="Nagata Y."/>
            <person name="Naito S."/>
            <person name="Nakashima M."/>
            <person name="Nakama Y."/>
            <person name="Nakamichi Y."/>
            <person name="Nakamura M."/>
            <person name="Meguro A."/>
            <person name="Negishi M."/>
            <person name="Ohta I."/>
            <person name="Ohta T."/>
            <person name="Okamoto M."/>
            <person name="Ono N."/>
            <person name="Saji S."/>
            <person name="Sakaguchi M."/>
            <person name="Sakai K."/>
            <person name="Shibata M."/>
            <person name="Shimokawa T."/>
            <person name="Song J."/>
            <person name="Takazaki Y."/>
            <person name="Terasawa K."/>
            <person name="Tsugane M."/>
            <person name="Tsuji K."/>
            <person name="Ueda S."/>
            <person name="Waki K."/>
            <person name="Yamagata H."/>
            <person name="Yamamoto M."/>
            <person name="Yamamoto S."/>
            <person name="Yamane H."/>
            <person name="Yoshiki S."/>
            <person name="Yoshihara R."/>
            <person name="Yukawa K."/>
            <person name="Zhong H."/>
            <person name="Yano M."/>
            <person name="Yuan Q."/>
            <person name="Ouyang S."/>
            <person name="Liu J."/>
            <person name="Jones K.M."/>
            <person name="Gansberger K."/>
            <person name="Moffat K."/>
            <person name="Hill J."/>
            <person name="Bera J."/>
            <person name="Fadrosh D."/>
            <person name="Jin S."/>
            <person name="Johri S."/>
            <person name="Kim M."/>
            <person name="Overton L."/>
            <person name="Reardon M."/>
            <person name="Tsitrin T."/>
            <person name="Vuong H."/>
            <person name="Weaver B."/>
            <person name="Ciecko A."/>
            <person name="Tallon L."/>
            <person name="Jackson J."/>
            <person name="Pai G."/>
            <person name="Aken S.V."/>
            <person name="Utterback T."/>
            <person name="Reidmuller S."/>
            <person name="Feldblyum T."/>
            <person name="Hsiao J."/>
            <person name="Zismann V."/>
            <person name="Iobst S."/>
            <person name="de Vazeille A.R."/>
            <person name="Buell C.R."/>
            <person name="Ying K."/>
            <person name="Li Y."/>
            <person name="Lu T."/>
            <person name="Huang Y."/>
            <person name="Zhao Q."/>
            <person name="Feng Q."/>
            <person name="Zhang L."/>
            <person name="Zhu J."/>
            <person name="Weng Q."/>
            <person name="Mu J."/>
            <person name="Lu Y."/>
            <person name="Fan D."/>
            <person name="Liu Y."/>
            <person name="Guan J."/>
            <person name="Zhang Y."/>
            <person name="Yu S."/>
            <person name="Liu X."/>
            <person name="Zhang Y."/>
            <person name="Hong G."/>
            <person name="Han B."/>
            <person name="Choisne N."/>
            <person name="Demange N."/>
            <person name="Orjeda G."/>
            <person name="Samain S."/>
            <person name="Cattolico L."/>
            <person name="Pelletier E."/>
            <person name="Couloux A."/>
            <person name="Segurens B."/>
            <person name="Wincker P."/>
            <person name="D'Hont A."/>
            <person name="Scarpelli C."/>
            <person name="Weissenbach J."/>
            <person name="Salanoubat M."/>
            <person name="Quetier F."/>
            <person name="Yu Y."/>
            <person name="Kim H.R."/>
            <person name="Rambo T."/>
            <person name="Currie J."/>
            <person name="Collura K."/>
            <person name="Luo M."/>
            <person name="Yang T."/>
            <person name="Ammiraju J.S.S."/>
            <person name="Engler F."/>
            <person name="Soderlund C."/>
            <person name="Wing R.A."/>
            <person name="Palmer L.E."/>
            <person name="de la Bastide M."/>
            <person name="Spiegel L."/>
            <person name="Nascimento L."/>
            <person name="Zutavern T."/>
            <person name="O'Shaughnessy A."/>
            <person name="Dike S."/>
            <person name="Dedhia N."/>
            <person name="Preston R."/>
            <person name="Balija V."/>
            <person name="McCombie W.R."/>
            <person name="Chow T."/>
            <person name="Chen H."/>
            <person name="Chung M."/>
            <person name="Chen C."/>
            <person name="Shaw J."/>
            <person name="Wu H."/>
            <person name="Hsiao K."/>
            <person name="Chao Y."/>
            <person name="Chu M."/>
            <person name="Cheng C."/>
            <person name="Hour A."/>
            <person name="Lee P."/>
            <person name="Lin S."/>
            <person name="Lin Y."/>
            <person name="Liou J."/>
            <person name="Liu S."/>
            <person name="Hsing Y."/>
            <person name="Raghuvanshi S."/>
            <person name="Mohanty A."/>
            <person name="Bharti A.K."/>
            <person name="Gaur A."/>
            <person name="Gupta V."/>
            <person name="Kumar D."/>
            <person name="Ravi V."/>
            <person name="Vij S."/>
            <person name="Kapur A."/>
            <person name="Khurana P."/>
            <person name="Khurana P."/>
            <person name="Khurana J.P."/>
            <person name="Tyagi A.K."/>
            <person name="Gaikwad K."/>
            <person name="Singh A."/>
            <person name="Dalal V."/>
            <person name="Srivastava S."/>
            <person name="Dixit A."/>
            <person name="Pal A.K."/>
            <person name="Ghazi I.A."/>
            <person name="Yadav M."/>
            <person name="Pandit A."/>
            <person name="Bhargava A."/>
            <person name="Sureshbabu K."/>
            <person name="Batra K."/>
            <person name="Sharma T.R."/>
            <person name="Mohapatra T."/>
            <person name="Singh N.K."/>
            <person name="Messing J."/>
            <person name="Nelson A.B."/>
            <person name="Fuks G."/>
            <person name="Kavchok S."/>
            <person name="Keizer G."/>
            <person name="Linton E."/>
            <person name="Llaca V."/>
            <person name="Song R."/>
            <person name="Tanyolac B."/>
            <person name="Young S."/>
            <person name="Ho-Il K."/>
            <person name="Hahn J.H."/>
            <person name="Sangsakoo G."/>
            <person name="Vanavichit A."/>
            <person name="de Mattos Luiz.A.T."/>
            <person name="Zimmer P.D."/>
            <person name="Malone G."/>
            <person name="Dellagostin O."/>
            <person name="de Oliveira A.C."/>
            <person name="Bevan M."/>
            <person name="Bancroft I."/>
            <person name="Minx P."/>
            <person name="Cordum H."/>
            <person name="Wilson R."/>
            <person name="Cheng Z."/>
            <person name="Jin W."/>
            <person name="Jiang J."/>
            <person name="Leong S.A."/>
            <person name="Iwama H."/>
            <person name="Gojobori T."/>
            <person name="Itoh T."/>
            <person name="Niimura Y."/>
            <person name="Fujii Y."/>
            <person name="Habara T."/>
            <person name="Sakai H."/>
            <person name="Sato Y."/>
            <person name="Wilson G."/>
            <person name="Kumar K."/>
            <person name="McCouch S."/>
            <person name="Juretic N."/>
            <person name="Hoen D."/>
            <person name="Wright S."/>
            <person name="Bruskiewich R."/>
            <person name="Bureau T."/>
            <person name="Miyao A."/>
            <person name="Hirochika H."/>
            <person name="Nishikawa T."/>
            <person name="Kadowaki K."/>
            <person name="Sugiura M."/>
            <person name="Burr B."/>
            <person name="Sasaki T."/>
        </authorList>
    </citation>
    <scope>NUCLEOTIDE SEQUENCE [LARGE SCALE GENOMIC DNA]</scope>
    <source>
        <strain evidence="4">cv. Nipponbare</strain>
    </source>
</reference>
<protein>
    <submittedName>
        <fullName evidence="3">Uncharacterized protein</fullName>
    </submittedName>
</protein>
<accession>Q6ESQ9</accession>
<dbReference type="EMBL" id="AP005055">
    <property type="protein sequence ID" value="BAD28311.1"/>
    <property type="molecule type" value="Genomic_DNA"/>
</dbReference>
<dbReference type="AlphaFoldDB" id="Q6ESQ9"/>
<evidence type="ECO:0000313" key="2">
    <source>
        <dbReference type="EMBL" id="BAD28145.1"/>
    </source>
</evidence>
<proteinExistence type="predicted"/>
<dbReference type="Proteomes" id="UP000000763">
    <property type="component" value="Chromosome 2"/>
</dbReference>
<reference evidence="2" key="1">
    <citation type="submission" date="2002-03" db="EMBL/GenBank/DDBJ databases">
        <title>Oryza sativa nipponbare(GA3) genomic DNA, chromosome 2, BAC clone:OJ1725_H08.</title>
        <authorList>
            <person name="Sasaki T."/>
            <person name="Matsumoto T."/>
            <person name="Yamamoto K."/>
        </authorList>
    </citation>
    <scope>NUCLEOTIDE SEQUENCE</scope>
</reference>
<feature type="region of interest" description="Disordered" evidence="1">
    <location>
        <begin position="1"/>
        <end position="34"/>
    </location>
</feature>
<evidence type="ECO:0000256" key="1">
    <source>
        <dbReference type="SAM" id="MobiDB-lite"/>
    </source>
</evidence>
<sequence length="185" mass="20872">MPTPPCHTRRPPSRSSGTAPPNHQRSNGDVDEPGDELLQIITAPRRRHLHAHRRVWRRGGGVQQQLVVAMHSDGIVEAGYELLHLHARQGHRRRRRAPQYIFCLSATLRPSLHRLSPYRFPSSPTGIAARLSHLAYHRWVAQWLSLCSGPTHRVLKLPPPHSSAVAYLCSFVVARAKLLEPHTPL</sequence>
<evidence type="ECO:0000313" key="3">
    <source>
        <dbReference type="EMBL" id="BAD28311.1"/>
    </source>
</evidence>
<evidence type="ECO:0000313" key="4">
    <source>
        <dbReference type="Proteomes" id="UP000000763"/>
    </source>
</evidence>
<name>Q6ESQ9_ORYSJ</name>
<dbReference type="EMBL" id="AP004858">
    <property type="protein sequence ID" value="BAD28145.1"/>
    <property type="molecule type" value="Genomic_DNA"/>
</dbReference>
<organism evidence="3 4">
    <name type="scientific">Oryza sativa subsp. japonica</name>
    <name type="common">Rice</name>
    <dbReference type="NCBI Taxonomy" id="39947"/>
    <lineage>
        <taxon>Eukaryota</taxon>
        <taxon>Viridiplantae</taxon>
        <taxon>Streptophyta</taxon>
        <taxon>Embryophyta</taxon>
        <taxon>Tracheophyta</taxon>
        <taxon>Spermatophyta</taxon>
        <taxon>Magnoliopsida</taxon>
        <taxon>Liliopsida</taxon>
        <taxon>Poales</taxon>
        <taxon>Poaceae</taxon>
        <taxon>BOP clade</taxon>
        <taxon>Oryzoideae</taxon>
        <taxon>Oryzeae</taxon>
        <taxon>Oryzinae</taxon>
        <taxon>Oryza</taxon>
        <taxon>Oryza sativa</taxon>
    </lineage>
</organism>
<feature type="compositionally biased region" description="Polar residues" evidence="1">
    <location>
        <begin position="13"/>
        <end position="27"/>
    </location>
</feature>
<reference evidence="3" key="2">
    <citation type="submission" date="2002-04" db="EMBL/GenBank/DDBJ databases">
        <title>Oryza sativa nipponbare(GA3) genomic DNA, chromosome 2, PAC clone:P0684A08.</title>
        <authorList>
            <person name="Sasaki T."/>
            <person name="Matsumoto T."/>
            <person name="Yamamoto K."/>
        </authorList>
    </citation>
    <scope>NUCLEOTIDE SEQUENCE</scope>
</reference>